<dbReference type="Proteomes" id="UP000319557">
    <property type="component" value="Chromosome"/>
</dbReference>
<organism evidence="5 6">
    <name type="scientific">Rosistilla ulvae</name>
    <dbReference type="NCBI Taxonomy" id="1930277"/>
    <lineage>
        <taxon>Bacteria</taxon>
        <taxon>Pseudomonadati</taxon>
        <taxon>Planctomycetota</taxon>
        <taxon>Planctomycetia</taxon>
        <taxon>Pirellulales</taxon>
        <taxon>Pirellulaceae</taxon>
        <taxon>Rosistilla</taxon>
    </lineage>
</organism>
<dbReference type="InterPro" id="IPR022655">
    <property type="entry name" value="DUF1553"/>
</dbReference>
<reference evidence="5 6" key="1">
    <citation type="submission" date="2019-02" db="EMBL/GenBank/DDBJ databases">
        <title>Deep-cultivation of Planctomycetes and their phenomic and genomic characterization uncovers novel biology.</title>
        <authorList>
            <person name="Wiegand S."/>
            <person name="Jogler M."/>
            <person name="Boedeker C."/>
            <person name="Pinto D."/>
            <person name="Vollmers J."/>
            <person name="Rivas-Marin E."/>
            <person name="Kohn T."/>
            <person name="Peeters S.H."/>
            <person name="Heuer A."/>
            <person name="Rast P."/>
            <person name="Oberbeckmann S."/>
            <person name="Bunk B."/>
            <person name="Jeske O."/>
            <person name="Meyerdierks A."/>
            <person name="Storesund J.E."/>
            <person name="Kallscheuer N."/>
            <person name="Luecker S."/>
            <person name="Lage O.M."/>
            <person name="Pohl T."/>
            <person name="Merkel B.J."/>
            <person name="Hornburger P."/>
            <person name="Mueller R.-W."/>
            <person name="Bruemmer F."/>
            <person name="Labrenz M."/>
            <person name="Spormann A.M."/>
            <person name="Op den Camp H."/>
            <person name="Overmann J."/>
            <person name="Amann R."/>
            <person name="Jetten M.S.M."/>
            <person name="Mascher T."/>
            <person name="Medema M.H."/>
            <person name="Devos D.P."/>
            <person name="Kaster A.-K."/>
            <person name="Ovreas L."/>
            <person name="Rohde M."/>
            <person name="Galperin M.Y."/>
            <person name="Jogler C."/>
        </authorList>
    </citation>
    <scope>NUCLEOTIDE SEQUENCE [LARGE SCALE GENOMIC DNA]</scope>
    <source>
        <strain evidence="5 6">EC9</strain>
    </source>
</reference>
<feature type="domain" description="DUF1553" evidence="3">
    <location>
        <begin position="503"/>
        <end position="755"/>
    </location>
</feature>
<dbReference type="GO" id="GO:0020037">
    <property type="term" value="F:heme binding"/>
    <property type="evidence" value="ECO:0007669"/>
    <property type="project" value="InterPro"/>
</dbReference>
<dbReference type="GO" id="GO:0009055">
    <property type="term" value="F:electron transfer activity"/>
    <property type="evidence" value="ECO:0007669"/>
    <property type="project" value="InterPro"/>
</dbReference>
<feature type="domain" description="DUF1549" evidence="2">
    <location>
        <begin position="146"/>
        <end position="353"/>
    </location>
</feature>
<dbReference type="PANTHER" id="PTHR35889">
    <property type="entry name" value="CYCLOINULO-OLIGOSACCHARIDE FRUCTANOTRANSFERASE-RELATED"/>
    <property type="match status" value="1"/>
</dbReference>
<feature type="signal peptide" evidence="1">
    <location>
        <begin position="1"/>
        <end position="18"/>
    </location>
</feature>
<evidence type="ECO:0000259" key="3">
    <source>
        <dbReference type="Pfam" id="PF07587"/>
    </source>
</evidence>
<dbReference type="RefSeq" id="WP_145348757.1">
    <property type="nucleotide sequence ID" value="NZ_CP036261.1"/>
</dbReference>
<protein>
    <submittedName>
        <fullName evidence="5">Planctomycete cytochrome C</fullName>
    </submittedName>
</protein>
<dbReference type="EMBL" id="CP036261">
    <property type="protein sequence ID" value="QDS91057.1"/>
    <property type="molecule type" value="Genomic_DNA"/>
</dbReference>
<dbReference type="InterPro" id="IPR011444">
    <property type="entry name" value="DUF1549"/>
</dbReference>
<dbReference type="Pfam" id="PF07583">
    <property type="entry name" value="PSCyt2"/>
    <property type="match status" value="1"/>
</dbReference>
<evidence type="ECO:0000313" key="5">
    <source>
        <dbReference type="EMBL" id="QDS91057.1"/>
    </source>
</evidence>
<dbReference type="Pfam" id="PF07635">
    <property type="entry name" value="PSCyt1"/>
    <property type="match status" value="1"/>
</dbReference>
<accession>A0A517M8E2</accession>
<keyword evidence="1" id="KW-0732">Signal</keyword>
<proteinExistence type="predicted"/>
<evidence type="ECO:0000259" key="2">
    <source>
        <dbReference type="Pfam" id="PF07583"/>
    </source>
</evidence>
<keyword evidence="6" id="KW-1185">Reference proteome</keyword>
<feature type="chain" id="PRO_5022161325" evidence="1">
    <location>
        <begin position="19"/>
        <end position="806"/>
    </location>
</feature>
<name>A0A517M8E2_9BACT</name>
<dbReference type="OrthoDB" id="127107at2"/>
<dbReference type="SUPFAM" id="SSF46626">
    <property type="entry name" value="Cytochrome c"/>
    <property type="match status" value="1"/>
</dbReference>
<dbReference type="KEGG" id="ruv:EC9_52770"/>
<evidence type="ECO:0000313" key="6">
    <source>
        <dbReference type="Proteomes" id="UP000319557"/>
    </source>
</evidence>
<evidence type="ECO:0000259" key="4">
    <source>
        <dbReference type="Pfam" id="PF07635"/>
    </source>
</evidence>
<dbReference type="AlphaFoldDB" id="A0A517M8E2"/>
<feature type="domain" description="Cytochrome C Planctomycete-type" evidence="4">
    <location>
        <begin position="36"/>
        <end position="97"/>
    </location>
</feature>
<dbReference type="InterPro" id="IPR036909">
    <property type="entry name" value="Cyt_c-like_dom_sf"/>
</dbReference>
<evidence type="ECO:0000256" key="1">
    <source>
        <dbReference type="SAM" id="SignalP"/>
    </source>
</evidence>
<sequence precursor="true">MVVVSLIILILFASSVGADEAPDFAREVLPILSKQCFACHGPDEETREGGLRLDMREHAVEELDSGSRAIVPGDADQSELMARVVTSDEFLQMPPPETGKSLSDDEKEILRRWVESGAKYSLHWAFQPIQKPTPPLSANGGWGRNEVDAFVLAKLQAADLSPSPEASPEELMRRLYLDLIGLPPTYTEVQEFASDPNDEAYGQIVDRLLASKHFGERWGRHWLDLARYADSNGYLGDELRPEAWRYRDWVIEAINSDLPYDQFSTEQIAGDLLEDATESQRIATGFHRNAMENTEAGVDKEADRVAQTVDRLSTFGTIWMGMTVGCAECHTHKYDPLTHQEFYQLYAFFNNLESDKVVLGYRDQVAEDSQEAKQREEKIDEIVAKILQDLDSLDPAQKELVDQRLDTLAKPEKHRTEEEKESLEHWLADLPDDTRSRLAEYEDLASKRPAPKQIVAPAVQQRRKPRQTFIHYRGDFRQPSDKVYPGTPSFLPPLESSEKEADRVDLAKWLFHPEHPLTARTAANHIWQHLFLEGMFRTEDNLGVAGDPPTHPQLLDWLAGELQENGWSRKSLIKTIVLSSTYRQSSQQTQRLKEVDPENRLLGRQFRYRLEAEIIRDLALSVSGLISKNIGGPSIRPPMNKRLTSISRNQSWDVSRGEQKYRRGMYILFRRATPFPMLSTFDGPDSTSACAAREISNSPLQSLTLLNDPVFFECAQSLGQQKLAAEEDAWISEMFQRMLSRNPTSEELAASQEFYRELLDSLENSKQSDLKAIVKDEKSSASLIQQAAQVLLARSLMNLDEFITRP</sequence>
<gene>
    <name evidence="5" type="ORF">EC9_52770</name>
</gene>
<dbReference type="PANTHER" id="PTHR35889:SF3">
    <property type="entry name" value="F-BOX DOMAIN-CONTAINING PROTEIN"/>
    <property type="match status" value="1"/>
</dbReference>
<dbReference type="Pfam" id="PF07587">
    <property type="entry name" value="PSD1"/>
    <property type="match status" value="1"/>
</dbReference>
<dbReference type="InterPro" id="IPR011429">
    <property type="entry name" value="Cyt_c_Planctomycete-type"/>
</dbReference>